<name>A0A0L0G892_9EUKA</name>
<keyword evidence="4" id="KW-1185">Reference proteome</keyword>
<feature type="region of interest" description="Disordered" evidence="1">
    <location>
        <begin position="112"/>
        <end position="138"/>
    </location>
</feature>
<accession>A0A0L0G892</accession>
<evidence type="ECO:0008006" key="5">
    <source>
        <dbReference type="Google" id="ProtNLM"/>
    </source>
</evidence>
<gene>
    <name evidence="3" type="ORF">SARC_03301</name>
</gene>
<dbReference type="RefSeq" id="XP_014158370.1">
    <property type="nucleotide sequence ID" value="XM_014302895.1"/>
</dbReference>
<organism evidence="3 4">
    <name type="scientific">Sphaeroforma arctica JP610</name>
    <dbReference type="NCBI Taxonomy" id="667725"/>
    <lineage>
        <taxon>Eukaryota</taxon>
        <taxon>Ichthyosporea</taxon>
        <taxon>Ichthyophonida</taxon>
        <taxon>Sphaeroforma</taxon>
    </lineage>
</organism>
<reference evidence="3 4" key="1">
    <citation type="submission" date="2011-02" db="EMBL/GenBank/DDBJ databases">
        <title>The Genome Sequence of Sphaeroforma arctica JP610.</title>
        <authorList>
            <consortium name="The Broad Institute Genome Sequencing Platform"/>
            <person name="Russ C."/>
            <person name="Cuomo C."/>
            <person name="Young S.K."/>
            <person name="Zeng Q."/>
            <person name="Gargeya S."/>
            <person name="Alvarado L."/>
            <person name="Berlin A."/>
            <person name="Chapman S.B."/>
            <person name="Chen Z."/>
            <person name="Freedman E."/>
            <person name="Gellesch M."/>
            <person name="Goldberg J."/>
            <person name="Griggs A."/>
            <person name="Gujja S."/>
            <person name="Heilman E."/>
            <person name="Heiman D."/>
            <person name="Howarth C."/>
            <person name="Mehta T."/>
            <person name="Neiman D."/>
            <person name="Pearson M."/>
            <person name="Roberts A."/>
            <person name="Saif S."/>
            <person name="Shea T."/>
            <person name="Shenoy N."/>
            <person name="Sisk P."/>
            <person name="Stolte C."/>
            <person name="Sykes S."/>
            <person name="White J."/>
            <person name="Yandava C."/>
            <person name="Burger G."/>
            <person name="Gray M.W."/>
            <person name="Holland P.W.H."/>
            <person name="King N."/>
            <person name="Lang F.B.F."/>
            <person name="Roger A.J."/>
            <person name="Ruiz-Trillo I."/>
            <person name="Haas B."/>
            <person name="Nusbaum C."/>
            <person name="Birren B."/>
        </authorList>
    </citation>
    <scope>NUCLEOTIDE SEQUENCE [LARGE SCALE GENOMIC DNA]</scope>
    <source>
        <strain evidence="3 4">JP610</strain>
    </source>
</reference>
<evidence type="ECO:0000256" key="1">
    <source>
        <dbReference type="SAM" id="MobiDB-lite"/>
    </source>
</evidence>
<evidence type="ECO:0000313" key="4">
    <source>
        <dbReference type="Proteomes" id="UP000054560"/>
    </source>
</evidence>
<dbReference type="EMBL" id="KQ241762">
    <property type="protein sequence ID" value="KNC84468.1"/>
    <property type="molecule type" value="Genomic_DNA"/>
</dbReference>
<feature type="region of interest" description="Disordered" evidence="1">
    <location>
        <begin position="165"/>
        <end position="213"/>
    </location>
</feature>
<dbReference type="GeneID" id="25903805"/>
<feature type="signal peptide" evidence="2">
    <location>
        <begin position="1"/>
        <end position="24"/>
    </location>
</feature>
<keyword evidence="2" id="KW-0732">Signal</keyword>
<protein>
    <recommendedName>
        <fullName evidence="5">SRCR domain-containing protein</fullName>
    </recommendedName>
</protein>
<evidence type="ECO:0000313" key="3">
    <source>
        <dbReference type="EMBL" id="KNC84468.1"/>
    </source>
</evidence>
<feature type="chain" id="PRO_5005539165" description="SRCR domain-containing protein" evidence="2">
    <location>
        <begin position="25"/>
        <end position="267"/>
    </location>
</feature>
<dbReference type="Proteomes" id="UP000054560">
    <property type="component" value="Unassembled WGS sequence"/>
</dbReference>
<dbReference type="AlphaFoldDB" id="A0A0L0G892"/>
<evidence type="ECO:0000256" key="2">
    <source>
        <dbReference type="SAM" id="SignalP"/>
    </source>
</evidence>
<feature type="compositionally biased region" description="Acidic residues" evidence="1">
    <location>
        <begin position="118"/>
        <end position="138"/>
    </location>
</feature>
<proteinExistence type="predicted"/>
<sequence>MAPNLKMKYFILYACFLLASYVSAHSISRRSDDCPVSCENGIVEETQMEAERIWGLTISGSGSSICDGRSPKADVMMTAPMDACLRKAYICELDLLEAAAIDDCDVDVGDGVDGVNNDVDDDDGVDGVNNDDDDDVEESEAEDLSEALEDLSEDFQEDIPKAAVATATPSQHTVRKDAPDPALFENPSATDGVVTDPETQNIQPGSKLEKPNEEFVMSNVTQKAEKVASTLEASEEEVVPTTIVVQNTTADSSETSTPLMLNSLLAQ</sequence>